<reference evidence="2" key="1">
    <citation type="submission" date="2023-08" db="EMBL/GenBank/DDBJ databases">
        <title>Pelteobagrus vachellii genome.</title>
        <authorList>
            <person name="Liu H."/>
        </authorList>
    </citation>
    <scope>NUCLEOTIDE SEQUENCE</scope>
    <source>
        <strain evidence="2">PRFRI_2022a</strain>
        <tissue evidence="2">Muscle</tissue>
    </source>
</reference>
<proteinExistence type="predicted"/>
<evidence type="ECO:0000313" key="3">
    <source>
        <dbReference type="EMBL" id="KAK2834567.1"/>
    </source>
</evidence>
<keyword evidence="5" id="KW-1185">Reference proteome</keyword>
<accession>A0AA88M6W2</accession>
<comment type="caution">
    <text evidence="2">The sequence shown here is derived from an EMBL/GenBank/DDBJ whole genome shotgun (WGS) entry which is preliminary data.</text>
</comment>
<dbReference type="Proteomes" id="UP001187315">
    <property type="component" value="Unassembled WGS sequence"/>
</dbReference>
<dbReference type="EMBL" id="JAVHJS010000017">
    <property type="protein sequence ID" value="KAK2831646.1"/>
    <property type="molecule type" value="Genomic_DNA"/>
</dbReference>
<dbReference type="AlphaFoldDB" id="A0AA88M6W2"/>
<dbReference type="EMBL" id="JAVHJS010000015">
    <property type="protein sequence ID" value="KAK2834567.1"/>
    <property type="molecule type" value="Genomic_DNA"/>
</dbReference>
<evidence type="ECO:0000256" key="1">
    <source>
        <dbReference type="SAM" id="MobiDB-lite"/>
    </source>
</evidence>
<evidence type="ECO:0000313" key="2">
    <source>
        <dbReference type="EMBL" id="KAK2831646.1"/>
    </source>
</evidence>
<feature type="region of interest" description="Disordered" evidence="1">
    <location>
        <begin position="1"/>
        <end position="48"/>
    </location>
</feature>
<name>A0AA88M6W2_TACVA</name>
<evidence type="ECO:0000313" key="5">
    <source>
        <dbReference type="Proteomes" id="UP001187315"/>
    </source>
</evidence>
<sequence length="101" mass="11363">MPLSMSEDVRDAQNTANPEEVEQWTKRDPWSATHSDVPDPDLPKGTTQAPVLNTDIHVILPLLPDWLAHCSWSRLDSDTVVVVPNTYCAHTFLDVGRSLWN</sequence>
<dbReference type="EMBL" id="JAVHJS010000005">
    <property type="protein sequence ID" value="KAK2858283.1"/>
    <property type="molecule type" value="Genomic_DNA"/>
</dbReference>
<protein>
    <submittedName>
        <fullName evidence="2">Uncharacterized protein</fullName>
    </submittedName>
</protein>
<evidence type="ECO:0000313" key="4">
    <source>
        <dbReference type="EMBL" id="KAK2858283.1"/>
    </source>
</evidence>
<gene>
    <name evidence="4" type="ORF">Q7C36_006202</name>
    <name evidence="3" type="ORF">Q7C36_015268</name>
    <name evidence="2" type="ORF">Q7C36_016732</name>
</gene>
<organism evidence="2 5">
    <name type="scientific">Tachysurus vachellii</name>
    <name type="common">Darkbarbel catfish</name>
    <name type="synonym">Pelteobagrus vachellii</name>
    <dbReference type="NCBI Taxonomy" id="175792"/>
    <lineage>
        <taxon>Eukaryota</taxon>
        <taxon>Metazoa</taxon>
        <taxon>Chordata</taxon>
        <taxon>Craniata</taxon>
        <taxon>Vertebrata</taxon>
        <taxon>Euteleostomi</taxon>
        <taxon>Actinopterygii</taxon>
        <taxon>Neopterygii</taxon>
        <taxon>Teleostei</taxon>
        <taxon>Ostariophysi</taxon>
        <taxon>Siluriformes</taxon>
        <taxon>Bagridae</taxon>
        <taxon>Tachysurus</taxon>
    </lineage>
</organism>